<proteinExistence type="inferred from homology"/>
<keyword evidence="3" id="KW-0285">Flavoprotein</keyword>
<dbReference type="Gene3D" id="3.50.50.60">
    <property type="entry name" value="FAD/NAD(P)-binding domain"/>
    <property type="match status" value="1"/>
</dbReference>
<keyword evidence="4" id="KW-0560">Oxidoreductase</keyword>
<dbReference type="InterPro" id="IPR006076">
    <property type="entry name" value="FAD-dep_OxRdtase"/>
</dbReference>
<evidence type="ECO:0000259" key="5">
    <source>
        <dbReference type="Pfam" id="PF01266"/>
    </source>
</evidence>
<dbReference type="NCBIfam" id="TIGR03364">
    <property type="entry name" value="HpnW_proposed"/>
    <property type="match status" value="1"/>
</dbReference>
<dbReference type="AlphaFoldDB" id="A0A6J4TJC4"/>
<dbReference type="GO" id="GO:0016491">
    <property type="term" value="F:oxidoreductase activity"/>
    <property type="evidence" value="ECO:0007669"/>
    <property type="project" value="UniProtKB-KW"/>
</dbReference>
<reference evidence="6" key="1">
    <citation type="submission" date="2020-02" db="EMBL/GenBank/DDBJ databases">
        <authorList>
            <person name="Meier V. D."/>
        </authorList>
    </citation>
    <scope>NUCLEOTIDE SEQUENCE</scope>
    <source>
        <strain evidence="6">AVDCRST_MAG96</strain>
    </source>
</reference>
<dbReference type="InterPro" id="IPR017741">
    <property type="entry name" value="FAD-dependent_OxRdtase_HpnW"/>
</dbReference>
<evidence type="ECO:0000256" key="2">
    <source>
        <dbReference type="ARBA" id="ARBA00009410"/>
    </source>
</evidence>
<sequence length="376" mass="42459">MQHKSAIVIGAGIAGLAITRSLAERGYVVTVFERNEKAVGASIRNFGMIWPIGQPNGKLYERALVSKSIWKQVCNEANLWYEEKGSLHAAYNELEQKVIKEFVEANKSIRPVAVLSAREAVQKSEALSPENLKCALWSEDEMIIESRVVMEKLPSYFAEKYGVTYHFNTAITSIEYPAAKSGKRSWEADEIYICNGADFETLYPDVFQANDFLKCKLQMMRFVSQDNNWRIGPSLCGGLSLIHYKGFEVAPSLPLLKSYYQQNLPYYLNWGIHVMVSQNAEGELTVGDSHEYALVHDPFDKQFINQLILDYLKQFARFKNWQLLQTWNGIYPKITNGKTDFIHSPEQGVTIVNGLGGAGMTLSFGLAEEVLNNKVI</sequence>
<dbReference type="PANTHER" id="PTHR13847:SF286">
    <property type="entry name" value="D-AMINO ACID DEHYDROGENASE"/>
    <property type="match status" value="1"/>
</dbReference>
<comment type="similarity">
    <text evidence="2">Belongs to the DadA oxidoreductase family.</text>
</comment>
<accession>A0A6J4TJC4</accession>
<evidence type="ECO:0000256" key="1">
    <source>
        <dbReference type="ARBA" id="ARBA00001974"/>
    </source>
</evidence>
<comment type="cofactor">
    <cofactor evidence="1">
        <name>FAD</name>
        <dbReference type="ChEBI" id="CHEBI:57692"/>
    </cofactor>
</comment>
<protein>
    <submittedName>
        <fullName evidence="6">Putative secreted oxidoreductase</fullName>
    </submittedName>
</protein>
<dbReference type="EMBL" id="CADCVN010001230">
    <property type="protein sequence ID" value="CAA9524860.1"/>
    <property type="molecule type" value="Genomic_DNA"/>
</dbReference>
<dbReference type="PANTHER" id="PTHR13847">
    <property type="entry name" value="SARCOSINE DEHYDROGENASE-RELATED"/>
    <property type="match status" value="1"/>
</dbReference>
<gene>
    <name evidence="6" type="ORF">AVDCRST_MAG96-3140</name>
</gene>
<feature type="domain" description="FAD dependent oxidoreductase" evidence="5">
    <location>
        <begin position="6"/>
        <end position="370"/>
    </location>
</feature>
<dbReference type="Pfam" id="PF01266">
    <property type="entry name" value="DAO"/>
    <property type="match status" value="1"/>
</dbReference>
<dbReference type="GO" id="GO:0005737">
    <property type="term" value="C:cytoplasm"/>
    <property type="evidence" value="ECO:0007669"/>
    <property type="project" value="TreeGrafter"/>
</dbReference>
<name>A0A6J4TJC4_9BACT</name>
<dbReference type="InterPro" id="IPR036188">
    <property type="entry name" value="FAD/NAD-bd_sf"/>
</dbReference>
<dbReference type="Gene3D" id="3.30.9.10">
    <property type="entry name" value="D-Amino Acid Oxidase, subunit A, domain 2"/>
    <property type="match status" value="1"/>
</dbReference>
<evidence type="ECO:0000256" key="3">
    <source>
        <dbReference type="ARBA" id="ARBA00022630"/>
    </source>
</evidence>
<organism evidence="6">
    <name type="scientific">uncultured Segetibacter sp</name>
    <dbReference type="NCBI Taxonomy" id="481133"/>
    <lineage>
        <taxon>Bacteria</taxon>
        <taxon>Pseudomonadati</taxon>
        <taxon>Bacteroidota</taxon>
        <taxon>Chitinophagia</taxon>
        <taxon>Chitinophagales</taxon>
        <taxon>Chitinophagaceae</taxon>
        <taxon>Segetibacter</taxon>
        <taxon>environmental samples</taxon>
    </lineage>
</organism>
<dbReference type="SUPFAM" id="SSF51905">
    <property type="entry name" value="FAD/NAD(P)-binding domain"/>
    <property type="match status" value="1"/>
</dbReference>
<evidence type="ECO:0000256" key="4">
    <source>
        <dbReference type="ARBA" id="ARBA00023002"/>
    </source>
</evidence>
<evidence type="ECO:0000313" key="6">
    <source>
        <dbReference type="EMBL" id="CAA9524860.1"/>
    </source>
</evidence>